<reference evidence="6 7" key="1">
    <citation type="submission" date="2015-04" db="EMBL/GenBank/DDBJ databases">
        <title>The draft genome sequence of Erythrobacter marinus HWDM-33.</title>
        <authorList>
            <person name="Zhuang L."/>
            <person name="Liu Y."/>
            <person name="Shao Z."/>
        </authorList>
    </citation>
    <scope>NUCLEOTIDE SEQUENCE [LARGE SCALE GENOMIC DNA]</scope>
    <source>
        <strain evidence="6 7">HWDM-33</strain>
    </source>
</reference>
<evidence type="ECO:0000256" key="4">
    <source>
        <dbReference type="SAM" id="MobiDB-lite"/>
    </source>
</evidence>
<protein>
    <recommendedName>
        <fullName evidence="8">Salt-induced outer membrane protein</fullName>
    </recommendedName>
</protein>
<sequence>MFGDKLLCVLKALRMAACTGLAIGFAHAPATAQDAQQNWSLDPFGRVELGIVLSESEDRDDELIINGDGGYLRGQIGVTFGNEKTEVRLEADRIEVERFGSATGRDSFNRDRLTAGITQKLDDDWEVELRGRIYDDLVTVESSDTDETQVSARVEFEPESAHRFTLRGTWRDREYDDGDGPGGASSKGEGARVDFEYRHRLGRYHYINFDLRAEEITSDNPLRGYSRESASISYTRPITSDLRVRPALELRQTSFDGRLLPGSAPREDTQIVPEVELLWWTGNWRAEAEAKYIFANSNDPVRDREGYRFSVSLGYVF</sequence>
<evidence type="ECO:0000256" key="2">
    <source>
        <dbReference type="ARBA" id="ARBA00023136"/>
    </source>
</evidence>
<keyword evidence="5" id="KW-0732">Signal</keyword>
<evidence type="ECO:0000256" key="5">
    <source>
        <dbReference type="SAM" id="SignalP"/>
    </source>
</evidence>
<evidence type="ECO:0008006" key="8">
    <source>
        <dbReference type="Google" id="ProtNLM"/>
    </source>
</evidence>
<dbReference type="Gene3D" id="2.40.170.20">
    <property type="entry name" value="TonB-dependent receptor, beta-barrel domain"/>
    <property type="match status" value="1"/>
</dbReference>
<feature type="chain" id="PRO_5002588879" description="Salt-induced outer membrane protein" evidence="5">
    <location>
        <begin position="29"/>
        <end position="317"/>
    </location>
</feature>
<comment type="caution">
    <text evidence="6">The sequence shown here is derived from an EMBL/GenBank/DDBJ whole genome shotgun (WGS) entry which is preliminary data.</text>
</comment>
<comment type="subcellular location">
    <subcellularLocation>
        <location evidence="1">Cell outer membrane</location>
    </subcellularLocation>
</comment>
<proteinExistence type="predicted"/>
<keyword evidence="3" id="KW-0998">Cell outer membrane</keyword>
<dbReference type="InterPro" id="IPR036942">
    <property type="entry name" value="Beta-barrel_TonB_sf"/>
</dbReference>
<name>A0A0H0XPN3_9SPHN</name>
<dbReference type="Proteomes" id="UP000053455">
    <property type="component" value="Unassembled WGS sequence"/>
</dbReference>
<gene>
    <name evidence="6" type="ORF">AAV99_03170</name>
</gene>
<dbReference type="STRING" id="874156.GCA_001021555_00644"/>
<dbReference type="SUPFAM" id="SSF56935">
    <property type="entry name" value="Porins"/>
    <property type="match status" value="1"/>
</dbReference>
<dbReference type="PATRIC" id="fig|874156.12.peg.662"/>
<dbReference type="GO" id="GO:0009279">
    <property type="term" value="C:cell outer membrane"/>
    <property type="evidence" value="ECO:0007669"/>
    <property type="project" value="UniProtKB-SubCell"/>
</dbReference>
<evidence type="ECO:0000256" key="1">
    <source>
        <dbReference type="ARBA" id="ARBA00004442"/>
    </source>
</evidence>
<accession>A0A0H0XPN3</accession>
<keyword evidence="7" id="KW-1185">Reference proteome</keyword>
<evidence type="ECO:0000313" key="6">
    <source>
        <dbReference type="EMBL" id="KLI64578.1"/>
    </source>
</evidence>
<feature type="region of interest" description="Disordered" evidence="4">
    <location>
        <begin position="167"/>
        <end position="191"/>
    </location>
</feature>
<organism evidence="6 7">
    <name type="scientific">Aurantiacibacter marinus</name>
    <dbReference type="NCBI Taxonomy" id="874156"/>
    <lineage>
        <taxon>Bacteria</taxon>
        <taxon>Pseudomonadati</taxon>
        <taxon>Pseudomonadota</taxon>
        <taxon>Alphaproteobacteria</taxon>
        <taxon>Sphingomonadales</taxon>
        <taxon>Erythrobacteraceae</taxon>
        <taxon>Aurantiacibacter</taxon>
    </lineage>
</organism>
<evidence type="ECO:0000313" key="7">
    <source>
        <dbReference type="Proteomes" id="UP000053455"/>
    </source>
</evidence>
<evidence type="ECO:0000256" key="3">
    <source>
        <dbReference type="ARBA" id="ARBA00023237"/>
    </source>
</evidence>
<dbReference type="EMBL" id="LBHU01000001">
    <property type="protein sequence ID" value="KLI64578.1"/>
    <property type="molecule type" value="Genomic_DNA"/>
</dbReference>
<keyword evidence="2" id="KW-0472">Membrane</keyword>
<dbReference type="AlphaFoldDB" id="A0A0H0XPN3"/>
<feature type="signal peptide" evidence="5">
    <location>
        <begin position="1"/>
        <end position="28"/>
    </location>
</feature>